<proteinExistence type="predicted"/>
<name>A0A3G8WTN9_9FLAO</name>
<gene>
    <name evidence="1" type="ORF">EIH08_02470</name>
</gene>
<dbReference type="Proteomes" id="UP000282297">
    <property type="component" value="Chromosome"/>
</dbReference>
<dbReference type="RefSeq" id="WP_124783985.1">
    <property type="nucleotide sequence ID" value="NZ_CP034171.1"/>
</dbReference>
<accession>A0A3G8WTN9</accession>
<dbReference type="EMBL" id="CP034171">
    <property type="protein sequence ID" value="AZI19741.1"/>
    <property type="molecule type" value="Genomic_DNA"/>
</dbReference>
<reference evidence="2" key="1">
    <citation type="submission" date="2018-11" db="EMBL/GenBank/DDBJ databases">
        <title>Proposal to divide the Flavobacteriaceae and reorganize its genera based on Amino Acid Identity values calculated from whole genome sequences.</title>
        <authorList>
            <person name="Nicholson A.C."/>
            <person name="Gulvik C.A."/>
            <person name="Whitney A.M."/>
            <person name="Humrighouse B.W."/>
            <person name="Bell M."/>
            <person name="Holmes B."/>
            <person name="Steigerwalt A.B."/>
            <person name="Villarma A."/>
            <person name="Sheth M."/>
            <person name="Batra D."/>
            <person name="Pryor J."/>
            <person name="Bernardet J.-F."/>
            <person name="Hugo C."/>
            <person name="Kampfer P."/>
            <person name="Newman J.D."/>
            <person name="McQuiston J.R."/>
        </authorList>
    </citation>
    <scope>NUCLEOTIDE SEQUENCE [LARGE SCALE GENOMIC DNA]</scope>
    <source>
        <strain evidence="2">H4753</strain>
    </source>
</reference>
<sequence>MAEVPEAAKKIAVDSPTRGAATGVGKGIAHMDNTMRLRRFTCNEDLYFDMFTKMIKSFSFAFYFIKKTSRKIERSGVYDIAYDYKDAACTKRSVSLLE</sequence>
<evidence type="ECO:0000313" key="1">
    <source>
        <dbReference type="EMBL" id="AZI19741.1"/>
    </source>
</evidence>
<protein>
    <submittedName>
        <fullName evidence="1">Uncharacterized protein</fullName>
    </submittedName>
</protein>
<evidence type="ECO:0000313" key="2">
    <source>
        <dbReference type="Proteomes" id="UP000282297"/>
    </source>
</evidence>
<organism evidence="1 2">
    <name type="scientific">Chryseobacterium taklimakanense</name>
    <dbReference type="NCBI Taxonomy" id="536441"/>
    <lineage>
        <taxon>Bacteria</taxon>
        <taxon>Pseudomonadati</taxon>
        <taxon>Bacteroidota</taxon>
        <taxon>Flavobacteriia</taxon>
        <taxon>Flavobacteriales</taxon>
        <taxon>Weeksellaceae</taxon>
        <taxon>Chryseobacterium group</taxon>
        <taxon>Chryseobacterium</taxon>
    </lineage>
</organism>
<dbReference type="AlphaFoldDB" id="A0A3G8WTN9"/>